<dbReference type="RefSeq" id="WP_259550264.1">
    <property type="nucleotide sequence ID" value="NZ_BAABHW010000002.1"/>
</dbReference>
<gene>
    <name evidence="4" type="ORF">GCM10023209_17090</name>
</gene>
<organism evidence="4 5">
    <name type="scientific">[Roseibacterium] beibuensis</name>
    <dbReference type="NCBI Taxonomy" id="1193142"/>
    <lineage>
        <taxon>Bacteria</taxon>
        <taxon>Pseudomonadati</taxon>
        <taxon>Pseudomonadota</taxon>
        <taxon>Alphaproteobacteria</taxon>
        <taxon>Rhodobacterales</taxon>
        <taxon>Roseobacteraceae</taxon>
        <taxon>Roseicyclus</taxon>
    </lineage>
</organism>
<name>A0ABP9L6Y8_9RHOB</name>
<sequence length="157" mass="16960">MIRPARPEDAKAIAEIWNAIIRDTVITFTTAAKDPEALARMMADGTPFFVAEHDGAVAGFATAGQFRGGPGYAHTWEHSIHVAAGARGRGVGRALMTAIEVALRAMDVHSVFAGVSGENAEGIAFHASLGYREVARLAEVGRKFDRWHDLVLMQKYL</sequence>
<proteinExistence type="predicted"/>
<dbReference type="InterPro" id="IPR016181">
    <property type="entry name" value="Acyl_CoA_acyltransferase"/>
</dbReference>
<evidence type="ECO:0000256" key="2">
    <source>
        <dbReference type="ARBA" id="ARBA00023315"/>
    </source>
</evidence>
<protein>
    <submittedName>
        <fullName evidence="4">GNAT family N-acetyltransferase</fullName>
    </submittedName>
</protein>
<dbReference type="Proteomes" id="UP001499910">
    <property type="component" value="Unassembled WGS sequence"/>
</dbReference>
<dbReference type="PANTHER" id="PTHR43072">
    <property type="entry name" value="N-ACETYLTRANSFERASE"/>
    <property type="match status" value="1"/>
</dbReference>
<dbReference type="SUPFAM" id="SSF55729">
    <property type="entry name" value="Acyl-CoA N-acyltransferases (Nat)"/>
    <property type="match status" value="1"/>
</dbReference>
<keyword evidence="2" id="KW-0012">Acyltransferase</keyword>
<evidence type="ECO:0000313" key="5">
    <source>
        <dbReference type="Proteomes" id="UP001499910"/>
    </source>
</evidence>
<evidence type="ECO:0000256" key="1">
    <source>
        <dbReference type="ARBA" id="ARBA00022679"/>
    </source>
</evidence>
<keyword evidence="5" id="KW-1185">Reference proteome</keyword>
<accession>A0ABP9L6Y8</accession>
<evidence type="ECO:0000313" key="4">
    <source>
        <dbReference type="EMBL" id="GAA5072341.1"/>
    </source>
</evidence>
<evidence type="ECO:0000259" key="3">
    <source>
        <dbReference type="PROSITE" id="PS51186"/>
    </source>
</evidence>
<dbReference type="PROSITE" id="PS51186">
    <property type="entry name" value="GNAT"/>
    <property type="match status" value="1"/>
</dbReference>
<dbReference type="InterPro" id="IPR000182">
    <property type="entry name" value="GNAT_dom"/>
</dbReference>
<dbReference type="Gene3D" id="3.40.630.30">
    <property type="match status" value="1"/>
</dbReference>
<reference evidence="5" key="1">
    <citation type="journal article" date="2019" name="Int. J. Syst. Evol. Microbiol.">
        <title>The Global Catalogue of Microorganisms (GCM) 10K type strain sequencing project: providing services to taxonomists for standard genome sequencing and annotation.</title>
        <authorList>
            <consortium name="The Broad Institute Genomics Platform"/>
            <consortium name="The Broad Institute Genome Sequencing Center for Infectious Disease"/>
            <person name="Wu L."/>
            <person name="Ma J."/>
        </authorList>
    </citation>
    <scope>NUCLEOTIDE SEQUENCE [LARGE SCALE GENOMIC DNA]</scope>
    <source>
        <strain evidence="5">JCM 18015</strain>
    </source>
</reference>
<comment type="caution">
    <text evidence="4">The sequence shown here is derived from an EMBL/GenBank/DDBJ whole genome shotgun (WGS) entry which is preliminary data.</text>
</comment>
<dbReference type="EMBL" id="BAABHW010000002">
    <property type="protein sequence ID" value="GAA5072341.1"/>
    <property type="molecule type" value="Genomic_DNA"/>
</dbReference>
<feature type="domain" description="N-acetyltransferase" evidence="3">
    <location>
        <begin position="1"/>
        <end position="157"/>
    </location>
</feature>
<dbReference type="PANTHER" id="PTHR43072:SF23">
    <property type="entry name" value="UPF0039 PROTEIN C11D3.02C"/>
    <property type="match status" value="1"/>
</dbReference>
<dbReference type="Pfam" id="PF00583">
    <property type="entry name" value="Acetyltransf_1"/>
    <property type="match status" value="1"/>
</dbReference>
<keyword evidence="1" id="KW-0808">Transferase</keyword>
<dbReference type="CDD" id="cd04301">
    <property type="entry name" value="NAT_SF"/>
    <property type="match status" value="1"/>
</dbReference>